<name>A0A146KAK5_9EUKA</name>
<dbReference type="GO" id="GO:0032012">
    <property type="term" value="P:regulation of ARF protein signal transduction"/>
    <property type="evidence" value="ECO:0007669"/>
    <property type="project" value="InterPro"/>
</dbReference>
<dbReference type="InterPro" id="IPR000904">
    <property type="entry name" value="Sec7_dom"/>
</dbReference>
<dbReference type="SUPFAM" id="SSF48425">
    <property type="entry name" value="Sec7 domain"/>
    <property type="match status" value="1"/>
</dbReference>
<accession>A0A146KAK5</accession>
<reference evidence="2" key="1">
    <citation type="submission" date="2015-07" db="EMBL/GenBank/DDBJ databases">
        <title>Adaptation to a free-living lifestyle via gene acquisitions in the diplomonad Trepomonas sp. PC1.</title>
        <authorList>
            <person name="Xu F."/>
            <person name="Jerlstrom-Hultqvist J."/>
            <person name="Kolisko M."/>
            <person name="Simpson A.G.B."/>
            <person name="Roger A.J."/>
            <person name="Svard S.G."/>
            <person name="Andersson J.O."/>
        </authorList>
    </citation>
    <scope>NUCLEOTIDE SEQUENCE</scope>
    <source>
        <strain evidence="2">PC1</strain>
    </source>
</reference>
<dbReference type="Pfam" id="PF01369">
    <property type="entry name" value="Sec7"/>
    <property type="match status" value="1"/>
</dbReference>
<dbReference type="PROSITE" id="PS50190">
    <property type="entry name" value="SEC7"/>
    <property type="match status" value="1"/>
</dbReference>
<dbReference type="Gene3D" id="1.10.220.20">
    <property type="match status" value="1"/>
</dbReference>
<proteinExistence type="predicted"/>
<feature type="non-terminal residue" evidence="2">
    <location>
        <position position="134"/>
    </location>
</feature>
<dbReference type="AlphaFoldDB" id="A0A146KAK5"/>
<dbReference type="EMBL" id="GDID01002746">
    <property type="protein sequence ID" value="JAP93860.1"/>
    <property type="molecule type" value="Transcribed_RNA"/>
</dbReference>
<dbReference type="GO" id="GO:0005085">
    <property type="term" value="F:guanyl-nucleotide exchange factor activity"/>
    <property type="evidence" value="ECO:0007669"/>
    <property type="project" value="InterPro"/>
</dbReference>
<organism evidence="2">
    <name type="scientific">Trepomonas sp. PC1</name>
    <dbReference type="NCBI Taxonomy" id="1076344"/>
    <lineage>
        <taxon>Eukaryota</taxon>
        <taxon>Metamonada</taxon>
        <taxon>Diplomonadida</taxon>
        <taxon>Hexamitidae</taxon>
        <taxon>Hexamitinae</taxon>
        <taxon>Trepomonas</taxon>
    </lineage>
</organism>
<protein>
    <submittedName>
        <fullName evidence="2">Sec7 domain-containing protein</fullName>
    </submittedName>
</protein>
<feature type="domain" description="SEC7" evidence="1">
    <location>
        <begin position="35"/>
        <end position="134"/>
    </location>
</feature>
<feature type="non-terminal residue" evidence="2">
    <location>
        <position position="1"/>
    </location>
</feature>
<dbReference type="InterPro" id="IPR035999">
    <property type="entry name" value="Sec7_dom_sf"/>
</dbReference>
<gene>
    <name evidence="2" type="ORF">TPC1_13685</name>
</gene>
<evidence type="ECO:0000313" key="2">
    <source>
        <dbReference type="EMBL" id="JAP93860.1"/>
    </source>
</evidence>
<dbReference type="PANTHER" id="PTHR10663">
    <property type="entry name" value="GUANYL-NUCLEOTIDE EXCHANGE FACTOR"/>
    <property type="match status" value="1"/>
</dbReference>
<evidence type="ECO:0000259" key="1">
    <source>
        <dbReference type="PROSITE" id="PS50190"/>
    </source>
</evidence>
<sequence length="134" mass="15579">LRCWSFDSQNQSMNNQELQKQFDFFGACECFNGCENPIKGFRIFQALGFVSNTPQAIIKFLIENQHNLNKGLIGEMFGGNKEENKILLSAYAKYIFTSEKHRIQMDNMAVQYLSSLRLFLLFFKMPGESQQIDR</sequence>